<gene>
    <name evidence="2" type="ORF">OP10G_2489</name>
</gene>
<name>A0A068NR43_FIMGI</name>
<evidence type="ECO:0000313" key="3">
    <source>
        <dbReference type="Proteomes" id="UP000027982"/>
    </source>
</evidence>
<dbReference type="PROSITE" id="PS00889">
    <property type="entry name" value="CNMP_BINDING_2"/>
    <property type="match status" value="1"/>
</dbReference>
<dbReference type="CDD" id="cd00038">
    <property type="entry name" value="CAP_ED"/>
    <property type="match status" value="1"/>
</dbReference>
<dbReference type="PANTHER" id="PTHR24567">
    <property type="entry name" value="CRP FAMILY TRANSCRIPTIONAL REGULATORY PROTEIN"/>
    <property type="match status" value="1"/>
</dbReference>
<feature type="domain" description="Cyclic nucleotide-binding" evidence="1">
    <location>
        <begin position="12"/>
        <end position="132"/>
    </location>
</feature>
<dbReference type="PROSITE" id="PS50042">
    <property type="entry name" value="CNMP_BINDING_3"/>
    <property type="match status" value="1"/>
</dbReference>
<dbReference type="RefSeq" id="WP_025225583.1">
    <property type="nucleotide sequence ID" value="NZ_CP007139.1"/>
</dbReference>
<dbReference type="Pfam" id="PF00027">
    <property type="entry name" value="cNMP_binding"/>
    <property type="match status" value="1"/>
</dbReference>
<organism evidence="2 3">
    <name type="scientific">Fimbriimonas ginsengisoli Gsoil 348</name>
    <dbReference type="NCBI Taxonomy" id="661478"/>
    <lineage>
        <taxon>Bacteria</taxon>
        <taxon>Bacillati</taxon>
        <taxon>Armatimonadota</taxon>
        <taxon>Fimbriimonadia</taxon>
        <taxon>Fimbriimonadales</taxon>
        <taxon>Fimbriimonadaceae</taxon>
        <taxon>Fimbriimonas</taxon>
    </lineage>
</organism>
<dbReference type="KEGG" id="fgi:OP10G_2489"/>
<keyword evidence="2" id="KW-0418">Kinase</keyword>
<dbReference type="InterPro" id="IPR018488">
    <property type="entry name" value="cNMP-bd_CS"/>
</dbReference>
<dbReference type="InterPro" id="IPR018490">
    <property type="entry name" value="cNMP-bd_dom_sf"/>
</dbReference>
<dbReference type="PANTHER" id="PTHR24567:SF68">
    <property type="entry name" value="DNA-BINDING TRANSCRIPTIONAL DUAL REGULATOR CRP"/>
    <property type="match status" value="1"/>
</dbReference>
<dbReference type="Proteomes" id="UP000027982">
    <property type="component" value="Chromosome"/>
</dbReference>
<dbReference type="HOGENOM" id="CLU_075053_16_0_0"/>
<reference evidence="2 3" key="1">
    <citation type="journal article" date="2014" name="PLoS ONE">
        <title>The first complete genome sequence of the class fimbriimonadia in the phylum armatimonadetes.</title>
        <authorList>
            <person name="Hu Z.Y."/>
            <person name="Wang Y.Z."/>
            <person name="Im W.T."/>
            <person name="Wang S.Y."/>
            <person name="Zhao G.P."/>
            <person name="Zheng H.J."/>
            <person name="Quan Z.X."/>
        </authorList>
    </citation>
    <scope>NUCLEOTIDE SEQUENCE [LARGE SCALE GENOMIC DNA]</scope>
    <source>
        <strain evidence="2">Gsoil 348</strain>
    </source>
</reference>
<dbReference type="SUPFAM" id="SSF51206">
    <property type="entry name" value="cAMP-binding domain-like"/>
    <property type="match status" value="1"/>
</dbReference>
<sequence length="152" mass="16593">MLPTEALRKVSIFEDLEESLLRLLTVRSREKTFAAGERLMVQGEAGTSLCVLLEGRVSVEQRAPSGQLVQLAERGAGECFGEMSLIDSGGRSADVIALEDCRVLIVNQDTFEQLVLGHPRSALAMMRTLVRRLRDQSQKMAEAASQSSADEG</sequence>
<dbReference type="AlphaFoldDB" id="A0A068NR43"/>
<dbReference type="Gene3D" id="2.60.120.10">
    <property type="entry name" value="Jelly Rolls"/>
    <property type="match status" value="1"/>
</dbReference>
<dbReference type="GO" id="GO:0016301">
    <property type="term" value="F:kinase activity"/>
    <property type="evidence" value="ECO:0007669"/>
    <property type="project" value="UniProtKB-KW"/>
</dbReference>
<proteinExistence type="predicted"/>
<evidence type="ECO:0000313" key="2">
    <source>
        <dbReference type="EMBL" id="AIE85857.1"/>
    </source>
</evidence>
<accession>A0A068NR43</accession>
<evidence type="ECO:0000259" key="1">
    <source>
        <dbReference type="PROSITE" id="PS50042"/>
    </source>
</evidence>
<dbReference type="InterPro" id="IPR014710">
    <property type="entry name" value="RmlC-like_jellyroll"/>
</dbReference>
<protein>
    <submittedName>
        <fullName evidence="2">Regulatory subunit of cAMP-dependent protein kinase</fullName>
    </submittedName>
</protein>
<dbReference type="EMBL" id="CP007139">
    <property type="protein sequence ID" value="AIE85857.1"/>
    <property type="molecule type" value="Genomic_DNA"/>
</dbReference>
<dbReference type="InterPro" id="IPR000595">
    <property type="entry name" value="cNMP-bd_dom"/>
</dbReference>
<dbReference type="GO" id="GO:0005829">
    <property type="term" value="C:cytosol"/>
    <property type="evidence" value="ECO:0007669"/>
    <property type="project" value="TreeGrafter"/>
</dbReference>
<dbReference type="eggNOG" id="COG0664">
    <property type="taxonomic scope" value="Bacteria"/>
</dbReference>
<dbReference type="GO" id="GO:0003700">
    <property type="term" value="F:DNA-binding transcription factor activity"/>
    <property type="evidence" value="ECO:0007669"/>
    <property type="project" value="TreeGrafter"/>
</dbReference>
<dbReference type="InterPro" id="IPR050397">
    <property type="entry name" value="Env_Response_Regulators"/>
</dbReference>
<dbReference type="STRING" id="661478.OP10G_2489"/>
<keyword evidence="3" id="KW-1185">Reference proteome</keyword>
<keyword evidence="2" id="KW-0808">Transferase</keyword>
<dbReference type="OrthoDB" id="8565101at2"/>
<dbReference type="SMART" id="SM00100">
    <property type="entry name" value="cNMP"/>
    <property type="match status" value="1"/>
</dbReference>